<organism evidence="2 3">
    <name type="scientific">Paenimyroides aestuarii</name>
    <dbReference type="NCBI Taxonomy" id="2968490"/>
    <lineage>
        <taxon>Bacteria</taxon>
        <taxon>Pseudomonadati</taxon>
        <taxon>Bacteroidota</taxon>
        <taxon>Flavobacteriia</taxon>
        <taxon>Flavobacteriales</taxon>
        <taxon>Flavobacteriaceae</taxon>
        <taxon>Paenimyroides</taxon>
    </lineage>
</organism>
<dbReference type="PANTHER" id="PTHR48098">
    <property type="entry name" value="ENTEROCHELIN ESTERASE-RELATED"/>
    <property type="match status" value="1"/>
</dbReference>
<dbReference type="Proteomes" id="UP001317001">
    <property type="component" value="Chromosome"/>
</dbReference>
<dbReference type="InterPro" id="IPR050583">
    <property type="entry name" value="Mycobacterial_A85_antigen"/>
</dbReference>
<keyword evidence="3" id="KW-1185">Reference proteome</keyword>
<evidence type="ECO:0000313" key="2">
    <source>
        <dbReference type="EMBL" id="UUV20227.1"/>
    </source>
</evidence>
<dbReference type="InterPro" id="IPR000801">
    <property type="entry name" value="Esterase-like"/>
</dbReference>
<dbReference type="GO" id="GO:0016787">
    <property type="term" value="F:hydrolase activity"/>
    <property type="evidence" value="ECO:0007669"/>
    <property type="project" value="UniProtKB-KW"/>
</dbReference>
<dbReference type="Gene3D" id="3.40.50.1820">
    <property type="entry name" value="alpha/beta hydrolase"/>
    <property type="match status" value="1"/>
</dbReference>
<dbReference type="InterPro" id="IPR029058">
    <property type="entry name" value="AB_hydrolase_fold"/>
</dbReference>
<feature type="signal peptide" evidence="1">
    <location>
        <begin position="1"/>
        <end position="27"/>
    </location>
</feature>
<evidence type="ECO:0000256" key="1">
    <source>
        <dbReference type="SAM" id="SignalP"/>
    </source>
</evidence>
<dbReference type="Pfam" id="PF00756">
    <property type="entry name" value="Esterase"/>
    <property type="match status" value="1"/>
</dbReference>
<dbReference type="EMBL" id="CP102382">
    <property type="protein sequence ID" value="UUV20227.1"/>
    <property type="molecule type" value="Genomic_DNA"/>
</dbReference>
<dbReference type="SUPFAM" id="SSF53474">
    <property type="entry name" value="alpha/beta-Hydrolases"/>
    <property type="match status" value="1"/>
</dbReference>
<dbReference type="PANTHER" id="PTHR48098:SF6">
    <property type="entry name" value="FERRI-BACILLIBACTIN ESTERASE BESA"/>
    <property type="match status" value="1"/>
</dbReference>
<keyword evidence="2" id="KW-0378">Hydrolase</keyword>
<dbReference type="RefSeq" id="WP_257498132.1">
    <property type="nucleotide sequence ID" value="NZ_CP102382.1"/>
</dbReference>
<gene>
    <name evidence="2" type="ORF">NPX36_07570</name>
</gene>
<reference evidence="2 3" key="1">
    <citation type="submission" date="2022-08" db="EMBL/GenBank/DDBJ databases">
        <title>Myroides zhujiangensis sp. nov., a novel bacterium isolated from sediment in the Pearl River Estuary.</title>
        <authorList>
            <person name="Cui L."/>
        </authorList>
    </citation>
    <scope>NUCLEOTIDE SEQUENCE [LARGE SCALE GENOMIC DNA]</scope>
    <source>
        <strain evidence="2 3">SCSIO 72103</strain>
    </source>
</reference>
<accession>A0ABY5NNT7</accession>
<feature type="chain" id="PRO_5045346644" evidence="1">
    <location>
        <begin position="28"/>
        <end position="264"/>
    </location>
</feature>
<sequence length="264" mass="30921">MKQAISILKMVKKIALLLVFISCSVCGQQSRLDTFKIYSTALNEDREISIYLPKHFNENINYNVIYSTDGQFINEQYKNKLDHLIDLKKIEPVVIIGVHSNETEIPNSYFEYRNYEYLESMGIGETNTDLSNRFKNHLSFFTAEVPKEIEEKYHLKVKNKYFYGVSNGAGFGFYLACNYPDFFQKYILYSIAGAEYQNLNWELKNYPNLTLAYGDKENKRLIENIKNLSTFLNTKGYNHTIRMYNGGHNRSDWLNQFSEDLKAL</sequence>
<proteinExistence type="predicted"/>
<evidence type="ECO:0000313" key="3">
    <source>
        <dbReference type="Proteomes" id="UP001317001"/>
    </source>
</evidence>
<keyword evidence="1" id="KW-0732">Signal</keyword>
<name>A0ABY5NNT7_9FLAO</name>
<protein>
    <submittedName>
        <fullName evidence="2">Alpha/beta hydrolase-fold protein</fullName>
    </submittedName>
</protein>